<dbReference type="AlphaFoldDB" id="A0A6J4H314"/>
<organism evidence="2">
    <name type="scientific">uncultured Acetobacteraceae bacterium</name>
    <dbReference type="NCBI Taxonomy" id="169975"/>
    <lineage>
        <taxon>Bacteria</taxon>
        <taxon>Pseudomonadati</taxon>
        <taxon>Pseudomonadota</taxon>
        <taxon>Alphaproteobacteria</taxon>
        <taxon>Acetobacterales</taxon>
        <taxon>Acetobacteraceae</taxon>
        <taxon>environmental samples</taxon>
    </lineage>
</organism>
<feature type="compositionally biased region" description="Basic residues" evidence="1">
    <location>
        <begin position="90"/>
        <end position="112"/>
    </location>
</feature>
<feature type="region of interest" description="Disordered" evidence="1">
    <location>
        <begin position="1"/>
        <end position="134"/>
    </location>
</feature>
<sequence>ERDRRAVAVTRPQGAERLPHHQRGGGRPAHPAARPAVLGNQVPAAQAAEARRRPALLPAGRHIPAAPGERPALHAGLHHQGRAAAPAGRRAGRGHRRRRPRCPRAAGNRRFRPPRDPGRTGRHLGQPARPAGGL</sequence>
<evidence type="ECO:0000313" key="2">
    <source>
        <dbReference type="EMBL" id="CAA9212695.1"/>
    </source>
</evidence>
<feature type="non-terminal residue" evidence="2">
    <location>
        <position position="134"/>
    </location>
</feature>
<dbReference type="EMBL" id="CADCTG010000021">
    <property type="protein sequence ID" value="CAA9212695.1"/>
    <property type="molecule type" value="Genomic_DNA"/>
</dbReference>
<name>A0A6J4H314_9PROT</name>
<proteinExistence type="predicted"/>
<evidence type="ECO:0000256" key="1">
    <source>
        <dbReference type="SAM" id="MobiDB-lite"/>
    </source>
</evidence>
<accession>A0A6J4H314</accession>
<protein>
    <submittedName>
        <fullName evidence="2">Transcriptional regulator PA2737, MerR family</fullName>
    </submittedName>
</protein>
<reference evidence="2" key="1">
    <citation type="submission" date="2020-02" db="EMBL/GenBank/DDBJ databases">
        <authorList>
            <person name="Meier V. D."/>
        </authorList>
    </citation>
    <scope>NUCLEOTIDE SEQUENCE</scope>
    <source>
        <strain evidence="2">AVDCRST_MAG08</strain>
    </source>
</reference>
<feature type="non-terminal residue" evidence="2">
    <location>
        <position position="1"/>
    </location>
</feature>
<gene>
    <name evidence="2" type="ORF">AVDCRST_MAG08-214</name>
</gene>